<dbReference type="GO" id="GO:0070292">
    <property type="term" value="P:N-acylphosphatidylethanolamine metabolic process"/>
    <property type="evidence" value="ECO:0007669"/>
    <property type="project" value="TreeGrafter"/>
</dbReference>
<sequence>MAPTLFDHGAKPGDLIEIFRGTYEHWAVYIGGNEVVHLIPPSENSGPFDSLLMLLDSSRAQVRRQKIWEVVGPHRFEINNLLDHKYEPRQRCDIVRDACTLVSQELPYNAATNNCEHFVTKLRYGESESLQVNRAAVIGGAAVVGVGIVALGAALFASLLKDDDDNKRRHHKRQQ</sequence>
<keyword evidence="7" id="KW-0675">Receptor</keyword>
<protein>
    <submittedName>
        <fullName evidence="7">Retinoic acid receptor responder protein 3</fullName>
    </submittedName>
</protein>
<dbReference type="GO" id="GO:0016410">
    <property type="term" value="F:N-acyltransferase activity"/>
    <property type="evidence" value="ECO:0007669"/>
    <property type="project" value="TreeGrafter"/>
</dbReference>
<dbReference type="GO" id="GO:0005737">
    <property type="term" value="C:cytoplasm"/>
    <property type="evidence" value="ECO:0007669"/>
    <property type="project" value="TreeGrafter"/>
</dbReference>
<name>C3KJB5_ANOFI</name>
<dbReference type="EMBL" id="BT083030">
    <property type="protein sequence ID" value="ACQ58737.1"/>
    <property type="molecule type" value="mRNA"/>
</dbReference>
<dbReference type="AlphaFoldDB" id="C3KJB5"/>
<evidence type="ECO:0000259" key="6">
    <source>
        <dbReference type="PROSITE" id="PS51934"/>
    </source>
</evidence>
<gene>
    <name evidence="7" type="primary">TIG3</name>
</gene>
<feature type="transmembrane region" description="Helical" evidence="5">
    <location>
        <begin position="136"/>
        <end position="160"/>
    </location>
</feature>
<dbReference type="InterPro" id="IPR007053">
    <property type="entry name" value="LRAT_dom"/>
</dbReference>
<keyword evidence="5" id="KW-0472">Membrane</keyword>
<accession>C3KJB5</accession>
<dbReference type="PANTHER" id="PTHR13943:SF31">
    <property type="entry name" value="PHOSPHOLIPASE A AND ACYLTRANSFERASE 3"/>
    <property type="match status" value="1"/>
</dbReference>
<dbReference type="Pfam" id="PF04970">
    <property type="entry name" value="LRAT"/>
    <property type="match status" value="1"/>
</dbReference>
<organism evidence="7">
    <name type="scientific">Anoplopoma fimbria</name>
    <name type="common">Sablefish</name>
    <dbReference type="NCBI Taxonomy" id="229290"/>
    <lineage>
        <taxon>Eukaryota</taxon>
        <taxon>Metazoa</taxon>
        <taxon>Chordata</taxon>
        <taxon>Craniata</taxon>
        <taxon>Vertebrata</taxon>
        <taxon>Euteleostomi</taxon>
        <taxon>Actinopterygii</taxon>
        <taxon>Neopterygii</taxon>
        <taxon>Teleostei</taxon>
        <taxon>Neoteleostei</taxon>
        <taxon>Acanthomorphata</taxon>
        <taxon>Eupercaria</taxon>
        <taxon>Perciformes</taxon>
        <taxon>Cottioidei</taxon>
        <taxon>Anoplopomatales</taxon>
        <taxon>Anoplopomatidae</taxon>
        <taxon>Anoplopoma</taxon>
    </lineage>
</organism>
<dbReference type="GO" id="GO:0008970">
    <property type="term" value="F:phospholipase A1 activity"/>
    <property type="evidence" value="ECO:0007669"/>
    <property type="project" value="TreeGrafter"/>
</dbReference>
<feature type="domain" description="LRAT" evidence="6">
    <location>
        <begin position="15"/>
        <end position="131"/>
    </location>
</feature>
<keyword evidence="4" id="KW-0443">Lipid metabolism</keyword>
<evidence type="ECO:0000256" key="5">
    <source>
        <dbReference type="SAM" id="Phobius"/>
    </source>
</evidence>
<evidence type="ECO:0000256" key="3">
    <source>
        <dbReference type="ARBA" id="ARBA00022801"/>
    </source>
</evidence>
<evidence type="ECO:0000256" key="1">
    <source>
        <dbReference type="ARBA" id="ARBA00007824"/>
    </source>
</evidence>
<dbReference type="InterPro" id="IPR051496">
    <property type="entry name" value="H-rev107_PLA/AT"/>
</dbReference>
<evidence type="ECO:0000256" key="4">
    <source>
        <dbReference type="ARBA" id="ARBA00023098"/>
    </source>
</evidence>
<proteinExistence type="evidence at transcript level"/>
<keyword evidence="5" id="KW-0812">Transmembrane</keyword>
<comment type="similarity">
    <text evidence="1">Belongs to the H-rev107 family.</text>
</comment>
<keyword evidence="5" id="KW-1133">Transmembrane helix</keyword>
<evidence type="ECO:0000256" key="2">
    <source>
        <dbReference type="ARBA" id="ARBA00022679"/>
    </source>
</evidence>
<dbReference type="Gene3D" id="3.90.1720.10">
    <property type="entry name" value="endopeptidase domain like (from Nostoc punctiforme)"/>
    <property type="match status" value="1"/>
</dbReference>
<keyword evidence="3" id="KW-0378">Hydrolase</keyword>
<reference evidence="7" key="1">
    <citation type="submission" date="2009-05" db="EMBL/GenBank/DDBJ databases">
        <title>Anoplopoma fimbria ESTs and full-length cDNAs.</title>
        <authorList>
            <person name="Messmer A."/>
            <person name="Rondeau E."/>
            <person name="Sanderson D."/>
            <person name="Cooper G."/>
            <person name="Leong J."/>
            <person name="Koop B.F."/>
        </authorList>
    </citation>
    <scope>NUCLEOTIDE SEQUENCE</scope>
    <source>
        <tissue evidence="7">Brain</tissue>
    </source>
</reference>
<dbReference type="GO" id="GO:0004623">
    <property type="term" value="F:phospholipase A2 activity"/>
    <property type="evidence" value="ECO:0007669"/>
    <property type="project" value="TreeGrafter"/>
</dbReference>
<dbReference type="PANTHER" id="PTHR13943">
    <property type="entry name" value="HRAS-LIKE SUPPRESSOR - RELATED"/>
    <property type="match status" value="1"/>
</dbReference>
<evidence type="ECO:0000313" key="7">
    <source>
        <dbReference type="EMBL" id="ACQ58737.1"/>
    </source>
</evidence>
<dbReference type="PROSITE" id="PS51934">
    <property type="entry name" value="LRAT"/>
    <property type="match status" value="1"/>
</dbReference>
<keyword evidence="2" id="KW-0808">Transferase</keyword>